<keyword evidence="4" id="KW-0539">Nucleus</keyword>
<dbReference type="SUPFAM" id="SSF47459">
    <property type="entry name" value="HLH, helix-loop-helix DNA-binding domain"/>
    <property type="match status" value="1"/>
</dbReference>
<protein>
    <recommendedName>
        <fullName evidence="6">BHLH domain-containing protein</fullName>
    </recommendedName>
</protein>
<evidence type="ECO:0000259" key="6">
    <source>
        <dbReference type="PROSITE" id="PS50888"/>
    </source>
</evidence>
<dbReference type="GO" id="GO:0046983">
    <property type="term" value="F:protein dimerization activity"/>
    <property type="evidence" value="ECO:0007669"/>
    <property type="project" value="InterPro"/>
</dbReference>
<sequence length="368" mass="41380">MYEESGSSFDPNSMQQGLHIDVPNYTPSLTMQQEHSYQQTPFQEDAAAATHFMQEMVYDPSSQSNWNHNVHDVQNMGANSCPVSNTPYCPQPQVLGNLFYSPRWPNAASSMASSAFYDPLSDLSLSPNAFHSAGLRTGTLFGRLDERDGDGGDNFDEEVLEFTGNDVNYTAKGRRNGKGSKHNNPTERQRRIDFKDKYEALKSLLPNSTKGDRASIVGDAMEYIKELLRTVDKFKILVEEKRRSRVRIKVSKTEEMDHAFDNTVSGLRSSLVQRKSRNSEVDVRIIDDELTIKIFQQKKIINCLLLVSKFLNEIGLDLQHVAGGLIGDYYSFFISTKIREGSCVYSSALANKLIEVLDTDYAGIPQTN</sequence>
<dbReference type="InterPro" id="IPR045895">
    <property type="entry name" value="bHLH91-like"/>
</dbReference>
<evidence type="ECO:0000256" key="2">
    <source>
        <dbReference type="ARBA" id="ARBA00023015"/>
    </source>
</evidence>
<dbReference type="PANTHER" id="PTHR46834:SF1">
    <property type="entry name" value="TRANSCRIPTION FACTOR BHLH10"/>
    <property type="match status" value="1"/>
</dbReference>
<dbReference type="GO" id="GO:0005634">
    <property type="term" value="C:nucleus"/>
    <property type="evidence" value="ECO:0007669"/>
    <property type="project" value="UniProtKB-SubCell"/>
</dbReference>
<accession>A0AA88U4T3</accession>
<dbReference type="PANTHER" id="PTHR46834">
    <property type="entry name" value="TRANSCRIPTION FACTOR BHLH91"/>
    <property type="match status" value="1"/>
</dbReference>
<dbReference type="GO" id="GO:0006355">
    <property type="term" value="P:regulation of DNA-templated transcription"/>
    <property type="evidence" value="ECO:0007669"/>
    <property type="project" value="InterPro"/>
</dbReference>
<reference evidence="7" key="1">
    <citation type="submission" date="2022-12" db="EMBL/GenBank/DDBJ databases">
        <title>Draft genome assemblies for two species of Escallonia (Escalloniales).</title>
        <authorList>
            <person name="Chanderbali A."/>
            <person name="Dervinis C."/>
            <person name="Anghel I."/>
            <person name="Soltis D."/>
            <person name="Soltis P."/>
            <person name="Zapata F."/>
        </authorList>
    </citation>
    <scope>NUCLEOTIDE SEQUENCE</scope>
    <source>
        <strain evidence="7">UCBG92.1500</strain>
        <tissue evidence="7">Leaf</tissue>
    </source>
</reference>
<feature type="region of interest" description="Disordered" evidence="5">
    <location>
        <begin position="168"/>
        <end position="192"/>
    </location>
</feature>
<evidence type="ECO:0000313" key="7">
    <source>
        <dbReference type="EMBL" id="KAK2970515.1"/>
    </source>
</evidence>
<keyword evidence="2" id="KW-0805">Transcription regulation</keyword>
<evidence type="ECO:0000313" key="8">
    <source>
        <dbReference type="Proteomes" id="UP001187471"/>
    </source>
</evidence>
<dbReference type="Gene3D" id="4.10.280.10">
    <property type="entry name" value="Helix-loop-helix DNA-binding domain"/>
    <property type="match status" value="1"/>
</dbReference>
<keyword evidence="8" id="KW-1185">Reference proteome</keyword>
<name>A0AA88U4T3_9ASTE</name>
<evidence type="ECO:0000256" key="1">
    <source>
        <dbReference type="ARBA" id="ARBA00004123"/>
    </source>
</evidence>
<dbReference type="CDD" id="cd18918">
    <property type="entry name" value="bHLH_AtMYC1_like"/>
    <property type="match status" value="1"/>
</dbReference>
<feature type="domain" description="BHLH" evidence="6">
    <location>
        <begin position="178"/>
        <end position="227"/>
    </location>
</feature>
<comment type="caution">
    <text evidence="7">The sequence shown here is derived from an EMBL/GenBank/DDBJ whole genome shotgun (WGS) entry which is preliminary data.</text>
</comment>
<gene>
    <name evidence="7" type="ORF">RJ640_001720</name>
</gene>
<dbReference type="GO" id="GO:0048658">
    <property type="term" value="P:anther wall tapetum development"/>
    <property type="evidence" value="ECO:0007669"/>
    <property type="project" value="InterPro"/>
</dbReference>
<dbReference type="InterPro" id="IPR036638">
    <property type="entry name" value="HLH_DNA-bd_sf"/>
</dbReference>
<dbReference type="InterPro" id="IPR045896">
    <property type="entry name" value="MYC1-like_bHLH"/>
</dbReference>
<evidence type="ECO:0000256" key="5">
    <source>
        <dbReference type="SAM" id="MobiDB-lite"/>
    </source>
</evidence>
<evidence type="ECO:0000256" key="4">
    <source>
        <dbReference type="ARBA" id="ARBA00023242"/>
    </source>
</evidence>
<dbReference type="AlphaFoldDB" id="A0AA88U4T3"/>
<comment type="subcellular location">
    <subcellularLocation>
        <location evidence="1">Nucleus</location>
    </subcellularLocation>
</comment>
<dbReference type="Proteomes" id="UP001187471">
    <property type="component" value="Unassembled WGS sequence"/>
</dbReference>
<dbReference type="EMBL" id="JAVXUO010002706">
    <property type="protein sequence ID" value="KAK2970515.1"/>
    <property type="molecule type" value="Genomic_DNA"/>
</dbReference>
<evidence type="ECO:0000256" key="3">
    <source>
        <dbReference type="ARBA" id="ARBA00023163"/>
    </source>
</evidence>
<proteinExistence type="predicted"/>
<organism evidence="7 8">
    <name type="scientific">Escallonia rubra</name>
    <dbReference type="NCBI Taxonomy" id="112253"/>
    <lineage>
        <taxon>Eukaryota</taxon>
        <taxon>Viridiplantae</taxon>
        <taxon>Streptophyta</taxon>
        <taxon>Embryophyta</taxon>
        <taxon>Tracheophyta</taxon>
        <taxon>Spermatophyta</taxon>
        <taxon>Magnoliopsida</taxon>
        <taxon>eudicotyledons</taxon>
        <taxon>Gunneridae</taxon>
        <taxon>Pentapetalae</taxon>
        <taxon>asterids</taxon>
        <taxon>campanulids</taxon>
        <taxon>Escalloniales</taxon>
        <taxon>Escalloniaceae</taxon>
        <taxon>Escallonia</taxon>
    </lineage>
</organism>
<dbReference type="InterPro" id="IPR011598">
    <property type="entry name" value="bHLH_dom"/>
</dbReference>
<feature type="compositionally biased region" description="Basic residues" evidence="5">
    <location>
        <begin position="172"/>
        <end position="181"/>
    </location>
</feature>
<dbReference type="PROSITE" id="PS50888">
    <property type="entry name" value="BHLH"/>
    <property type="match status" value="1"/>
</dbReference>
<dbReference type="Pfam" id="PF00010">
    <property type="entry name" value="HLH"/>
    <property type="match status" value="1"/>
</dbReference>
<keyword evidence="3" id="KW-0804">Transcription</keyword>
<dbReference type="SMART" id="SM00353">
    <property type="entry name" value="HLH"/>
    <property type="match status" value="1"/>
</dbReference>